<proteinExistence type="predicted"/>
<evidence type="ECO:0000313" key="1">
    <source>
        <dbReference type="EMBL" id="OAY45403.1"/>
    </source>
</evidence>
<dbReference type="AlphaFoldDB" id="A0A2C9VK69"/>
<name>A0A2C9VK69_MANES</name>
<reference evidence="1" key="1">
    <citation type="submission" date="2016-02" db="EMBL/GenBank/DDBJ databases">
        <title>WGS assembly of Manihot esculenta.</title>
        <authorList>
            <person name="Bredeson J.V."/>
            <person name="Prochnik S.E."/>
            <person name="Lyons J.B."/>
            <person name="Schmutz J."/>
            <person name="Grimwood J."/>
            <person name="Vrebalov J."/>
            <person name="Bart R.S."/>
            <person name="Amuge T."/>
            <person name="Ferguson M.E."/>
            <person name="Green R."/>
            <person name="Putnam N."/>
            <person name="Stites J."/>
            <person name="Rounsley S."/>
            <person name="Rokhsar D.S."/>
        </authorList>
    </citation>
    <scope>NUCLEOTIDE SEQUENCE [LARGE SCALE GENOMIC DNA]</scope>
    <source>
        <tissue evidence="1">Leaf</tissue>
    </source>
</reference>
<protein>
    <submittedName>
        <fullName evidence="1">Uncharacterized protein</fullName>
    </submittedName>
</protein>
<organism evidence="1">
    <name type="scientific">Manihot esculenta</name>
    <name type="common">Cassava</name>
    <name type="synonym">Jatropha manihot</name>
    <dbReference type="NCBI Taxonomy" id="3983"/>
    <lineage>
        <taxon>Eukaryota</taxon>
        <taxon>Viridiplantae</taxon>
        <taxon>Streptophyta</taxon>
        <taxon>Embryophyta</taxon>
        <taxon>Tracheophyta</taxon>
        <taxon>Spermatophyta</taxon>
        <taxon>Magnoliopsida</taxon>
        <taxon>eudicotyledons</taxon>
        <taxon>Gunneridae</taxon>
        <taxon>Pentapetalae</taxon>
        <taxon>rosids</taxon>
        <taxon>fabids</taxon>
        <taxon>Malpighiales</taxon>
        <taxon>Euphorbiaceae</taxon>
        <taxon>Crotonoideae</taxon>
        <taxon>Manihoteae</taxon>
        <taxon>Manihot</taxon>
    </lineage>
</organism>
<gene>
    <name evidence="1" type="ORF">MANES_07G057800</name>
</gene>
<sequence length="39" mass="4792">MLSPHKTHLKNTRLYHDLLCSYLFTPRCQHLLLHYLKKK</sequence>
<dbReference type="EMBL" id="CM004393">
    <property type="protein sequence ID" value="OAY45403.1"/>
    <property type="molecule type" value="Genomic_DNA"/>
</dbReference>
<accession>A0A2C9VK69</accession>